<feature type="non-terminal residue" evidence="1">
    <location>
        <position position="167"/>
    </location>
</feature>
<organism evidence="1 2">
    <name type="scientific">Candidatus Blautia merdavium</name>
    <dbReference type="NCBI Taxonomy" id="2838494"/>
    <lineage>
        <taxon>Bacteria</taxon>
        <taxon>Bacillati</taxon>
        <taxon>Bacillota</taxon>
        <taxon>Clostridia</taxon>
        <taxon>Lachnospirales</taxon>
        <taxon>Lachnospiraceae</taxon>
        <taxon>Blautia</taxon>
    </lineage>
</organism>
<gene>
    <name evidence="1" type="ORF">H9753_10045</name>
</gene>
<reference evidence="1" key="1">
    <citation type="journal article" date="2021" name="PeerJ">
        <title>Extensive microbial diversity within the chicken gut microbiome revealed by metagenomics and culture.</title>
        <authorList>
            <person name="Gilroy R."/>
            <person name="Ravi A."/>
            <person name="Getino M."/>
            <person name="Pursley I."/>
            <person name="Horton D.L."/>
            <person name="Alikhan N.F."/>
            <person name="Baker D."/>
            <person name="Gharbi K."/>
            <person name="Hall N."/>
            <person name="Watson M."/>
            <person name="Adriaenssens E.M."/>
            <person name="Foster-Nyarko E."/>
            <person name="Jarju S."/>
            <person name="Secka A."/>
            <person name="Antonio M."/>
            <person name="Oren A."/>
            <person name="Chaudhuri R.R."/>
            <person name="La Ragione R."/>
            <person name="Hildebrand F."/>
            <person name="Pallen M.J."/>
        </authorList>
    </citation>
    <scope>NUCLEOTIDE SEQUENCE</scope>
    <source>
        <strain evidence="1">ChiBcec2-3848</strain>
    </source>
</reference>
<sequence>MQLTSILLYQSLKEQFPIADCRLLSKDQPLARPYFYEKGQTLTGSHIYLTEAILDLDLFSSLPQDVVLIICQKNPASVLPAGRFSCILLSCDTSVIHVFNCIQSIFDYYEQWEQQLIHVCHTDGSLEDLLELSLPVFKNPLWISDTNFSLAAEAGLKEAAEEYEIFT</sequence>
<evidence type="ECO:0000313" key="1">
    <source>
        <dbReference type="EMBL" id="HJC63939.1"/>
    </source>
</evidence>
<proteinExistence type="predicted"/>
<comment type="caution">
    <text evidence="1">The sequence shown here is derived from an EMBL/GenBank/DDBJ whole genome shotgun (WGS) entry which is preliminary data.</text>
</comment>
<dbReference type="EMBL" id="DWVZ01000137">
    <property type="protein sequence ID" value="HJC63939.1"/>
    <property type="molecule type" value="Genomic_DNA"/>
</dbReference>
<accession>A0A9D2TBM4</accession>
<dbReference type="Proteomes" id="UP000823886">
    <property type="component" value="Unassembled WGS sequence"/>
</dbReference>
<name>A0A9D2TBM4_9FIRM</name>
<reference evidence="1" key="2">
    <citation type="submission" date="2021-04" db="EMBL/GenBank/DDBJ databases">
        <authorList>
            <person name="Gilroy R."/>
        </authorList>
    </citation>
    <scope>NUCLEOTIDE SEQUENCE</scope>
    <source>
        <strain evidence="1">ChiBcec2-3848</strain>
    </source>
</reference>
<evidence type="ECO:0000313" key="2">
    <source>
        <dbReference type="Proteomes" id="UP000823886"/>
    </source>
</evidence>
<protein>
    <submittedName>
        <fullName evidence="1">Uncharacterized protein</fullName>
    </submittedName>
</protein>
<dbReference type="AlphaFoldDB" id="A0A9D2TBM4"/>